<dbReference type="GO" id="GO:0004190">
    <property type="term" value="F:aspartic-type endopeptidase activity"/>
    <property type="evidence" value="ECO:0007669"/>
    <property type="project" value="InterPro"/>
</dbReference>
<dbReference type="EMBL" id="CAJVRM010000184">
    <property type="protein sequence ID" value="CAG8976634.1"/>
    <property type="molecule type" value="Genomic_DNA"/>
</dbReference>
<dbReference type="PRINTS" id="PR00792">
    <property type="entry name" value="PEPSIN"/>
</dbReference>
<protein>
    <recommendedName>
        <fullName evidence="5">Peptidase A1 domain-containing protein</fullName>
    </recommendedName>
</protein>
<dbReference type="Gene3D" id="2.40.70.10">
    <property type="entry name" value="Acid Proteases"/>
    <property type="match status" value="2"/>
</dbReference>
<dbReference type="PANTHER" id="PTHR47966">
    <property type="entry name" value="BETA-SITE APP-CLEAVING ENZYME, ISOFORM A-RELATED"/>
    <property type="match status" value="1"/>
</dbReference>
<evidence type="ECO:0000256" key="2">
    <source>
        <dbReference type="SAM" id="MobiDB-lite"/>
    </source>
</evidence>
<comment type="caution">
    <text evidence="6">The sequence shown here is derived from an EMBL/GenBank/DDBJ whole genome shotgun (WGS) entry which is preliminary data.</text>
</comment>
<keyword evidence="3" id="KW-0812">Transmembrane</keyword>
<dbReference type="GO" id="GO:0006508">
    <property type="term" value="P:proteolysis"/>
    <property type="evidence" value="ECO:0007669"/>
    <property type="project" value="InterPro"/>
</dbReference>
<keyword evidence="3" id="KW-1133">Transmembrane helix</keyword>
<feature type="chain" id="PRO_5040421640" description="Peptidase A1 domain-containing protein" evidence="4">
    <location>
        <begin position="25"/>
        <end position="644"/>
    </location>
</feature>
<dbReference type="PANTHER" id="PTHR47966:SF51">
    <property type="entry name" value="BETA-SITE APP-CLEAVING ENZYME, ISOFORM A-RELATED"/>
    <property type="match status" value="1"/>
</dbReference>
<feature type="transmembrane region" description="Helical" evidence="3">
    <location>
        <begin position="438"/>
        <end position="463"/>
    </location>
</feature>
<dbReference type="Pfam" id="PF00026">
    <property type="entry name" value="Asp"/>
    <property type="match status" value="1"/>
</dbReference>
<evidence type="ECO:0000313" key="7">
    <source>
        <dbReference type="Proteomes" id="UP000701801"/>
    </source>
</evidence>
<keyword evidence="4" id="KW-0732">Signal</keyword>
<gene>
    <name evidence="6" type="ORF">HYALB_00002150</name>
</gene>
<dbReference type="OrthoDB" id="4074350at2759"/>
<sequence>MLSWNALSAFVIVNLLGLPNGVLAAALSSSLDSRAAAVPLVVPPTSKWDGIDGPWSSFTLSVGSPPQNMRVLASTASNQPWVVLPDGCLPTDVPECSDNRGGLFNTNATTSWYVPSWISNTRSDGRFSAVIGSSYGQVASLAYGYDNVSLSSSGNLPSLASQVVGGMTTKDFYMGMIGLSPLSTSFSQSSPPADSYLFALKAQGQIPSLTYGYTAGNQYRNGKPNPGSLTLGGSDTSLYIPNALSVNFNNLSAHDLTINVNKITFATGSGNKTLSNSPFSAFVDTTTPYLWLPIEVCKLFEEAFGLIWDEESQLYLVNAQLTKKIAEQNPTVAFTLTNSTSKVLVDIVLPFQAFDLIAKPPLVEALTHYFPLKRAANAGQITLGRTFLQEAYIIADYERSTFSLHQRDWNAKSSNVTPIAPIGVLPPGTSTTKAPVNVGAIVAGCIGGVVLLAVIVLAIVMGLRHRKRTKLQVEAAKRQQSESSIRGFSQPPQSPYPSTYLGSSLHNRSMHAKSIAPSSVWERSSERPPRPDSPTSFYQSEYDPIETQTLAGLDAPMPYGTQSMRFSAVEFPKDYEPTIADRNSHISSSQFGPPSPLFDAAAMPKPIVLAKTKDGEKTEFVCELPAREQVEKERLNFSKKPNWI</sequence>
<feature type="domain" description="Peptidase A1" evidence="5">
    <location>
        <begin position="56"/>
        <end position="405"/>
    </location>
</feature>
<name>A0A9N9Q669_9HELO</name>
<evidence type="ECO:0000259" key="5">
    <source>
        <dbReference type="PROSITE" id="PS51767"/>
    </source>
</evidence>
<feature type="region of interest" description="Disordered" evidence="2">
    <location>
        <begin position="515"/>
        <end position="541"/>
    </location>
</feature>
<keyword evidence="7" id="KW-1185">Reference proteome</keyword>
<dbReference type="CDD" id="cd05471">
    <property type="entry name" value="pepsin_like"/>
    <property type="match status" value="1"/>
</dbReference>
<dbReference type="AlphaFoldDB" id="A0A9N9Q669"/>
<proteinExistence type="inferred from homology"/>
<dbReference type="InterPro" id="IPR001461">
    <property type="entry name" value="Aspartic_peptidase_A1"/>
</dbReference>
<reference evidence="6" key="1">
    <citation type="submission" date="2021-07" db="EMBL/GenBank/DDBJ databases">
        <authorList>
            <person name="Durling M."/>
        </authorList>
    </citation>
    <scope>NUCLEOTIDE SEQUENCE</scope>
</reference>
<comment type="similarity">
    <text evidence="1">Belongs to the peptidase A1 family.</text>
</comment>
<dbReference type="Proteomes" id="UP000701801">
    <property type="component" value="Unassembled WGS sequence"/>
</dbReference>
<feature type="region of interest" description="Disordered" evidence="2">
    <location>
        <begin position="476"/>
        <end position="503"/>
    </location>
</feature>
<dbReference type="GO" id="GO:0000324">
    <property type="term" value="C:fungal-type vacuole"/>
    <property type="evidence" value="ECO:0007669"/>
    <property type="project" value="TreeGrafter"/>
</dbReference>
<dbReference type="InterPro" id="IPR021109">
    <property type="entry name" value="Peptidase_aspartic_dom_sf"/>
</dbReference>
<keyword evidence="3" id="KW-0472">Membrane</keyword>
<feature type="signal peptide" evidence="4">
    <location>
        <begin position="1"/>
        <end position="24"/>
    </location>
</feature>
<dbReference type="InterPro" id="IPR034164">
    <property type="entry name" value="Pepsin-like_dom"/>
</dbReference>
<evidence type="ECO:0000256" key="1">
    <source>
        <dbReference type="ARBA" id="ARBA00007447"/>
    </source>
</evidence>
<evidence type="ECO:0000256" key="4">
    <source>
        <dbReference type="SAM" id="SignalP"/>
    </source>
</evidence>
<organism evidence="6 7">
    <name type="scientific">Hymenoscyphus albidus</name>
    <dbReference type="NCBI Taxonomy" id="595503"/>
    <lineage>
        <taxon>Eukaryota</taxon>
        <taxon>Fungi</taxon>
        <taxon>Dikarya</taxon>
        <taxon>Ascomycota</taxon>
        <taxon>Pezizomycotina</taxon>
        <taxon>Leotiomycetes</taxon>
        <taxon>Helotiales</taxon>
        <taxon>Helotiaceae</taxon>
        <taxon>Hymenoscyphus</taxon>
    </lineage>
</organism>
<dbReference type="SUPFAM" id="SSF50630">
    <property type="entry name" value="Acid proteases"/>
    <property type="match status" value="1"/>
</dbReference>
<evidence type="ECO:0000313" key="6">
    <source>
        <dbReference type="EMBL" id="CAG8976634.1"/>
    </source>
</evidence>
<dbReference type="InterPro" id="IPR033121">
    <property type="entry name" value="PEPTIDASE_A1"/>
</dbReference>
<evidence type="ECO:0000256" key="3">
    <source>
        <dbReference type="SAM" id="Phobius"/>
    </source>
</evidence>
<accession>A0A9N9Q669</accession>
<dbReference type="PROSITE" id="PS51767">
    <property type="entry name" value="PEPTIDASE_A1"/>
    <property type="match status" value="1"/>
</dbReference>